<dbReference type="GO" id="GO:0034040">
    <property type="term" value="F:ATPase-coupled lipid transmembrane transporter activity"/>
    <property type="evidence" value="ECO:0007669"/>
    <property type="project" value="TreeGrafter"/>
</dbReference>
<dbReference type="GO" id="GO:0008234">
    <property type="term" value="F:cysteine-type peptidase activity"/>
    <property type="evidence" value="ECO:0007669"/>
    <property type="project" value="UniProtKB-KW"/>
</dbReference>
<dbReference type="PROSITE" id="PS50929">
    <property type="entry name" value="ABC_TM1F"/>
    <property type="match status" value="1"/>
</dbReference>
<organism evidence="13 14">
    <name type="scientific">Desulfuribacillus stibiiarsenatis</name>
    <dbReference type="NCBI Taxonomy" id="1390249"/>
    <lineage>
        <taxon>Bacteria</taxon>
        <taxon>Bacillati</taxon>
        <taxon>Bacillota</taxon>
        <taxon>Desulfuribacillia</taxon>
        <taxon>Desulfuribacillales</taxon>
        <taxon>Desulfuribacillaceae</taxon>
        <taxon>Desulfuribacillus</taxon>
    </lineage>
</organism>
<dbReference type="PANTHER" id="PTHR24221">
    <property type="entry name" value="ATP-BINDING CASSETTE SUB-FAMILY B"/>
    <property type="match status" value="1"/>
</dbReference>
<keyword evidence="5" id="KW-0547">Nucleotide-binding</keyword>
<dbReference type="InterPro" id="IPR017871">
    <property type="entry name" value="ABC_transporter-like_CS"/>
</dbReference>
<keyword evidence="6" id="KW-0645">Protease</keyword>
<feature type="transmembrane region" description="Helical" evidence="10">
    <location>
        <begin position="290"/>
        <end position="308"/>
    </location>
</feature>
<evidence type="ECO:0008006" key="15">
    <source>
        <dbReference type="Google" id="ProtNLM"/>
    </source>
</evidence>
<dbReference type="GO" id="GO:0016887">
    <property type="term" value="F:ATP hydrolysis activity"/>
    <property type="evidence" value="ECO:0007669"/>
    <property type="project" value="InterPro"/>
</dbReference>
<dbReference type="Pfam" id="PF00664">
    <property type="entry name" value="ABC_membrane"/>
    <property type="match status" value="1"/>
</dbReference>
<keyword evidence="2" id="KW-0813">Transport</keyword>
<accession>A0A1E5L5T7</accession>
<dbReference type="PROSITE" id="PS50893">
    <property type="entry name" value="ABC_TRANSPORTER_2"/>
    <property type="match status" value="1"/>
</dbReference>
<evidence type="ECO:0000259" key="12">
    <source>
        <dbReference type="PROSITE" id="PS50929"/>
    </source>
</evidence>
<dbReference type="GO" id="GO:0005524">
    <property type="term" value="F:ATP binding"/>
    <property type="evidence" value="ECO:0007669"/>
    <property type="project" value="UniProtKB-KW"/>
</dbReference>
<dbReference type="Gene3D" id="3.40.50.300">
    <property type="entry name" value="P-loop containing nucleotide triphosphate hydrolases"/>
    <property type="match status" value="1"/>
</dbReference>
<evidence type="ECO:0000256" key="7">
    <source>
        <dbReference type="ARBA" id="ARBA00022840"/>
    </source>
</evidence>
<evidence type="ECO:0000256" key="6">
    <source>
        <dbReference type="ARBA" id="ARBA00022807"/>
    </source>
</evidence>
<dbReference type="InterPro" id="IPR027417">
    <property type="entry name" value="P-loop_NTPase"/>
</dbReference>
<dbReference type="Gene3D" id="1.20.1560.10">
    <property type="entry name" value="ABC transporter type 1, transmembrane domain"/>
    <property type="match status" value="1"/>
</dbReference>
<dbReference type="GO" id="GO:0005886">
    <property type="term" value="C:plasma membrane"/>
    <property type="evidence" value="ECO:0007669"/>
    <property type="project" value="UniProtKB-SubCell"/>
</dbReference>
<feature type="domain" description="ABC transporter" evidence="11">
    <location>
        <begin position="361"/>
        <end position="578"/>
    </location>
</feature>
<dbReference type="SUPFAM" id="SSF90123">
    <property type="entry name" value="ABC transporter transmembrane region"/>
    <property type="match status" value="1"/>
</dbReference>
<dbReference type="SMART" id="SM00382">
    <property type="entry name" value="AAA"/>
    <property type="match status" value="1"/>
</dbReference>
<dbReference type="InterPro" id="IPR036640">
    <property type="entry name" value="ABC1_TM_sf"/>
</dbReference>
<dbReference type="InterPro" id="IPR039421">
    <property type="entry name" value="Type_1_exporter"/>
</dbReference>
<dbReference type="Pfam" id="PF00005">
    <property type="entry name" value="ABC_tran"/>
    <property type="match status" value="1"/>
</dbReference>
<proteinExistence type="predicted"/>
<comment type="subcellular location">
    <subcellularLocation>
        <location evidence="1">Cell membrane</location>
        <topology evidence="1">Multi-pass membrane protein</topology>
    </subcellularLocation>
</comment>
<dbReference type="PANTHER" id="PTHR24221:SF654">
    <property type="entry name" value="ATP-BINDING CASSETTE SUB-FAMILY B MEMBER 6"/>
    <property type="match status" value="1"/>
</dbReference>
<evidence type="ECO:0000256" key="3">
    <source>
        <dbReference type="ARBA" id="ARBA00022475"/>
    </source>
</evidence>
<evidence type="ECO:0000256" key="2">
    <source>
        <dbReference type="ARBA" id="ARBA00022448"/>
    </source>
</evidence>
<keyword evidence="4 10" id="KW-0812">Transmembrane</keyword>
<gene>
    <name evidence="13" type="ORF">BHU72_05185</name>
</gene>
<feature type="transmembrane region" description="Helical" evidence="10">
    <location>
        <begin position="147"/>
        <end position="175"/>
    </location>
</feature>
<keyword evidence="9 10" id="KW-0472">Membrane</keyword>
<dbReference type="PROSITE" id="PS00211">
    <property type="entry name" value="ABC_TRANSPORTER_1"/>
    <property type="match status" value="1"/>
</dbReference>
<evidence type="ECO:0000313" key="13">
    <source>
        <dbReference type="EMBL" id="OEH85481.1"/>
    </source>
</evidence>
<evidence type="ECO:0000256" key="9">
    <source>
        <dbReference type="ARBA" id="ARBA00023136"/>
    </source>
</evidence>
<dbReference type="AlphaFoldDB" id="A0A1E5L5T7"/>
<evidence type="ECO:0000256" key="8">
    <source>
        <dbReference type="ARBA" id="ARBA00022989"/>
    </source>
</evidence>
<reference evidence="13 14" key="1">
    <citation type="submission" date="2016-09" db="EMBL/GenBank/DDBJ databases">
        <title>Desulfuribacillus arsenicus sp. nov., an obligately anaerobic, dissimilatory arsenic- and antimonate-reducing bacterium isolated from anoxic sediments.</title>
        <authorList>
            <person name="Abin C.A."/>
            <person name="Hollibaugh J.T."/>
        </authorList>
    </citation>
    <scope>NUCLEOTIDE SEQUENCE [LARGE SCALE GENOMIC DNA]</scope>
    <source>
        <strain evidence="13 14">MLFW-2</strain>
    </source>
</reference>
<feature type="domain" description="ABC transmembrane type-1" evidence="12">
    <location>
        <begin position="21"/>
        <end position="321"/>
    </location>
</feature>
<dbReference type="FunFam" id="3.40.50.300:FF:000299">
    <property type="entry name" value="ABC transporter ATP-binding protein/permease"/>
    <property type="match status" value="1"/>
</dbReference>
<dbReference type="Proteomes" id="UP000095255">
    <property type="component" value="Unassembled WGS sequence"/>
</dbReference>
<keyword evidence="14" id="KW-1185">Reference proteome</keyword>
<keyword evidence="6" id="KW-0378">Hydrolase</keyword>
<feature type="transmembrane region" description="Helical" evidence="10">
    <location>
        <begin position="20"/>
        <end position="45"/>
    </location>
</feature>
<keyword evidence="6" id="KW-0788">Thiol protease</keyword>
<dbReference type="InterPro" id="IPR003593">
    <property type="entry name" value="AAA+_ATPase"/>
</dbReference>
<dbReference type="GO" id="GO:0140359">
    <property type="term" value="F:ABC-type transporter activity"/>
    <property type="evidence" value="ECO:0007669"/>
    <property type="project" value="InterPro"/>
</dbReference>
<evidence type="ECO:0000256" key="10">
    <source>
        <dbReference type="SAM" id="Phobius"/>
    </source>
</evidence>
<evidence type="ECO:0000256" key="5">
    <source>
        <dbReference type="ARBA" id="ARBA00022741"/>
    </source>
</evidence>
<protein>
    <recommendedName>
        <fullName evidence="15">ABC transporter ATP-binding protein</fullName>
    </recommendedName>
</protein>
<feature type="transmembrane region" description="Helical" evidence="10">
    <location>
        <begin position="181"/>
        <end position="198"/>
    </location>
</feature>
<dbReference type="STRING" id="1390249.BHU72_05185"/>
<dbReference type="InterPro" id="IPR011527">
    <property type="entry name" value="ABC1_TM_dom"/>
</dbReference>
<dbReference type="EMBL" id="MJAT01000022">
    <property type="protein sequence ID" value="OEH85481.1"/>
    <property type="molecule type" value="Genomic_DNA"/>
</dbReference>
<comment type="caution">
    <text evidence="13">The sequence shown here is derived from an EMBL/GenBank/DDBJ whole genome shotgun (WGS) entry which is preliminary data.</text>
</comment>
<dbReference type="RefSeq" id="WP_069702308.1">
    <property type="nucleotide sequence ID" value="NZ_MJAT01000022.1"/>
</dbReference>
<evidence type="ECO:0000256" key="1">
    <source>
        <dbReference type="ARBA" id="ARBA00004651"/>
    </source>
</evidence>
<keyword evidence="8 10" id="KW-1133">Transmembrane helix</keyword>
<feature type="transmembrane region" description="Helical" evidence="10">
    <location>
        <begin position="75"/>
        <end position="100"/>
    </location>
</feature>
<keyword evidence="3" id="KW-1003">Cell membrane</keyword>
<evidence type="ECO:0000259" key="11">
    <source>
        <dbReference type="PROSITE" id="PS50893"/>
    </source>
</evidence>
<dbReference type="SUPFAM" id="SSF52540">
    <property type="entry name" value="P-loop containing nucleoside triphosphate hydrolases"/>
    <property type="match status" value="1"/>
</dbReference>
<evidence type="ECO:0000256" key="4">
    <source>
        <dbReference type="ARBA" id="ARBA00022692"/>
    </source>
</evidence>
<feature type="transmembrane region" description="Helical" evidence="10">
    <location>
        <begin position="266"/>
        <end position="284"/>
    </location>
</feature>
<dbReference type="InterPro" id="IPR003439">
    <property type="entry name" value="ABC_transporter-like_ATP-bd"/>
</dbReference>
<keyword evidence="7" id="KW-0067">ATP-binding</keyword>
<evidence type="ECO:0000313" key="14">
    <source>
        <dbReference type="Proteomes" id="UP000095255"/>
    </source>
</evidence>
<name>A0A1E5L5T7_9FIRM</name>
<sequence>MINVIIKLKELFNKRQKTKYITLLFMMLLAALLETVGIGLIVPFISLLTNQEIIYDNTIIYKLYSTFNFHSKSDFLTVVTIIFFGVFLIKNLYLLLFIYIQNRIIYNEQIALSIRLFESYLKKPYEFHVQRNTADLQRNINIEVGKFFSYFIIPLSMVAIEILTATFIFILLLYISPIPTLVTIIILGTSAGVFLKLVKKKIYQSGIDQQISNGDMIKWVNQGLGAGKEVKVKGIEDFFVKKFSKESVVYAKAARYHSLLYQSPRLFIETVLIATVLIICLMIVVTEDNISSLVATLALFAMAAVRLVPSINRIVSSLNSMRYSIPAFDVIYNDLIDSNINHEQPIYNANNNRRLEFERCIRVENVTYRYPNSNEDAIINVSFQIPKGKAIGVVGASGSGKTTIIDILLGIYNPTKGKIFIDNRNIYDNIANWQKNIGYIPQTIYLSDDTIRNNIAFGKDEKEIDDSRIWRALEQAQLKGFVEGLQDNLDTFVGENGVRLSGGQRQRIGIARALYDDPEILFLDEATSALDTETEYEIMRAINELKGFKTLIIIAHRLSTIEQCDYIVKMNKGKVEKV</sequence>